<geneLocation type="plasmid" evidence="13">
    <name>pts417</name>
</geneLocation>
<dbReference type="EMBL" id="CP020371">
    <property type="protein sequence ID" value="AUB85280.1"/>
    <property type="molecule type" value="Genomic_DNA"/>
</dbReference>
<organism evidence="12 13">
    <name type="scientific">Candidatus Thiodictyon syntrophicum</name>
    <dbReference type="NCBI Taxonomy" id="1166950"/>
    <lineage>
        <taxon>Bacteria</taxon>
        <taxon>Pseudomonadati</taxon>
        <taxon>Pseudomonadota</taxon>
        <taxon>Gammaproteobacteria</taxon>
        <taxon>Chromatiales</taxon>
        <taxon>Chromatiaceae</taxon>
        <taxon>Thiodictyon</taxon>
    </lineage>
</organism>
<dbReference type="Pfam" id="PF01544">
    <property type="entry name" value="CorA"/>
    <property type="match status" value="1"/>
</dbReference>
<comment type="similarity">
    <text evidence="2">Belongs to the CorA metal ion transporter (MIT) (TC 1.A.35) family.</text>
</comment>
<dbReference type="GO" id="GO:0000287">
    <property type="term" value="F:magnesium ion binding"/>
    <property type="evidence" value="ECO:0007669"/>
    <property type="project" value="TreeGrafter"/>
</dbReference>
<dbReference type="Proteomes" id="UP000232638">
    <property type="component" value="Plasmid pTs417"/>
</dbReference>
<dbReference type="SUPFAM" id="SSF143865">
    <property type="entry name" value="CorA soluble domain-like"/>
    <property type="match status" value="1"/>
</dbReference>
<evidence type="ECO:0000256" key="2">
    <source>
        <dbReference type="ARBA" id="ARBA00009765"/>
    </source>
</evidence>
<name>A0A2K8UIB7_9GAMM</name>
<reference evidence="12 13" key="1">
    <citation type="submission" date="2017-03" db="EMBL/GenBank/DDBJ databases">
        <title>Complete genome sequence of Candidatus 'Thiodictyon syntrophicum' sp. nov. strain Cad16T, a photolithoautotroph purple sulfur bacterium isolated from an alpine meromictic lake.</title>
        <authorList>
            <person name="Luedin S.M."/>
            <person name="Pothier J.F."/>
            <person name="Danza F."/>
            <person name="Storelli N."/>
            <person name="Wittwer M."/>
            <person name="Tonolla M."/>
        </authorList>
    </citation>
    <scope>NUCLEOTIDE SEQUENCE [LARGE SCALE GENOMIC DNA]</scope>
    <source>
        <strain evidence="12 13">Cad16T</strain>
        <plasmid evidence="13">Plasmid pts417</plasmid>
    </source>
</reference>
<keyword evidence="4" id="KW-1003">Cell membrane</keyword>
<dbReference type="InterPro" id="IPR002523">
    <property type="entry name" value="MgTranspt_CorA/ZnTranspt_ZntB"/>
</dbReference>
<keyword evidence="13" id="KW-1185">Reference proteome</keyword>
<proteinExistence type="inferred from homology"/>
<keyword evidence="10 11" id="KW-0472">Membrane</keyword>
<feature type="transmembrane region" description="Helical" evidence="11">
    <location>
        <begin position="263"/>
        <end position="287"/>
    </location>
</feature>
<accession>A0A2K8UIB7</accession>
<evidence type="ECO:0000256" key="3">
    <source>
        <dbReference type="ARBA" id="ARBA00022448"/>
    </source>
</evidence>
<evidence type="ECO:0000256" key="4">
    <source>
        <dbReference type="ARBA" id="ARBA00022475"/>
    </source>
</evidence>
<dbReference type="SUPFAM" id="SSF144083">
    <property type="entry name" value="Magnesium transport protein CorA, transmembrane region"/>
    <property type="match status" value="1"/>
</dbReference>
<evidence type="ECO:0000256" key="1">
    <source>
        <dbReference type="ARBA" id="ARBA00004651"/>
    </source>
</evidence>
<dbReference type="OrthoDB" id="9803484at2"/>
<dbReference type="RefSeq" id="WP_100922915.1">
    <property type="nucleotide sequence ID" value="NZ_CP020371.1"/>
</dbReference>
<dbReference type="GO" id="GO:0050897">
    <property type="term" value="F:cobalt ion binding"/>
    <property type="evidence" value="ECO:0007669"/>
    <property type="project" value="TreeGrafter"/>
</dbReference>
<keyword evidence="12" id="KW-0614">Plasmid</keyword>
<evidence type="ECO:0000313" key="13">
    <source>
        <dbReference type="Proteomes" id="UP000232638"/>
    </source>
</evidence>
<keyword evidence="5" id="KW-0997">Cell inner membrane</keyword>
<evidence type="ECO:0008006" key="14">
    <source>
        <dbReference type="Google" id="ProtNLM"/>
    </source>
</evidence>
<gene>
    <name evidence="12" type="ORF">THSYN_30720</name>
</gene>
<dbReference type="AlphaFoldDB" id="A0A2K8UIB7"/>
<dbReference type="InterPro" id="IPR045863">
    <property type="entry name" value="CorA_TM1_TM2"/>
</dbReference>
<dbReference type="GO" id="GO:0015087">
    <property type="term" value="F:cobalt ion transmembrane transporter activity"/>
    <property type="evidence" value="ECO:0007669"/>
    <property type="project" value="TreeGrafter"/>
</dbReference>
<evidence type="ECO:0000313" key="12">
    <source>
        <dbReference type="EMBL" id="AUB85280.1"/>
    </source>
</evidence>
<comment type="subcellular location">
    <subcellularLocation>
        <location evidence="1">Cell membrane</location>
        <topology evidence="1">Multi-pass membrane protein</topology>
    </subcellularLocation>
</comment>
<feature type="transmembrane region" description="Helical" evidence="11">
    <location>
        <begin position="299"/>
        <end position="318"/>
    </location>
</feature>
<sequence length="323" mass="35955">MGVELYDDGGLICGFQLQPQGPAIALDLSALDALQPPGQCLWLHFNLNDRRAIEWVKACAWLSPESRDLLLSGEHNTRIEVTGSTIAGVLSDVLADDPDEFGMFHFYADQSYLLTGRHHTISAAGLLRADLRRGVPIANTAALLNRLWGHVLATFKKMVAAYGEIIDDAEDRVFAGRDCEMNFGQHRLAMARLRRQVAANGHALRDLPGHLPPWWDGPASKELMRLGRTLSSVTQDLELVQERARLLNEEIDRRLTERTNRNLYFVSVAATVFLPITLLSSIFGMNVGGLPWLDDPNGFAWVMGCMLAAVIIAVVLIYRRRML</sequence>
<evidence type="ECO:0000256" key="8">
    <source>
        <dbReference type="ARBA" id="ARBA00022989"/>
    </source>
</evidence>
<keyword evidence="7" id="KW-0862">Zinc</keyword>
<dbReference type="GO" id="GO:0015095">
    <property type="term" value="F:magnesium ion transmembrane transporter activity"/>
    <property type="evidence" value="ECO:0007669"/>
    <property type="project" value="TreeGrafter"/>
</dbReference>
<dbReference type="Gene3D" id="3.30.460.20">
    <property type="entry name" value="CorA soluble domain-like"/>
    <property type="match status" value="1"/>
</dbReference>
<evidence type="ECO:0000256" key="10">
    <source>
        <dbReference type="ARBA" id="ARBA00023136"/>
    </source>
</evidence>
<dbReference type="InterPro" id="IPR045861">
    <property type="entry name" value="CorA_cytoplasmic_dom"/>
</dbReference>
<dbReference type="PANTHER" id="PTHR46494:SF3">
    <property type="entry name" value="ZINC TRANSPORT PROTEIN ZNTB"/>
    <property type="match status" value="1"/>
</dbReference>
<dbReference type="KEGG" id="tsy:THSYN_30720"/>
<evidence type="ECO:0000256" key="7">
    <source>
        <dbReference type="ARBA" id="ARBA00022833"/>
    </source>
</evidence>
<keyword evidence="9" id="KW-0406">Ion transport</keyword>
<keyword evidence="3" id="KW-0813">Transport</keyword>
<evidence type="ECO:0000256" key="5">
    <source>
        <dbReference type="ARBA" id="ARBA00022519"/>
    </source>
</evidence>
<dbReference type="GO" id="GO:0005886">
    <property type="term" value="C:plasma membrane"/>
    <property type="evidence" value="ECO:0007669"/>
    <property type="project" value="UniProtKB-SubCell"/>
</dbReference>
<dbReference type="PANTHER" id="PTHR46494">
    <property type="entry name" value="CORA FAMILY METAL ION TRANSPORTER (EUROFUNG)"/>
    <property type="match status" value="1"/>
</dbReference>
<evidence type="ECO:0000256" key="9">
    <source>
        <dbReference type="ARBA" id="ARBA00023065"/>
    </source>
</evidence>
<protein>
    <recommendedName>
        <fullName evidence="14">Magnesium transporter CorA</fullName>
    </recommendedName>
</protein>
<dbReference type="Gene3D" id="1.20.58.340">
    <property type="entry name" value="Magnesium transport protein CorA, transmembrane region"/>
    <property type="match status" value="2"/>
</dbReference>
<evidence type="ECO:0000256" key="6">
    <source>
        <dbReference type="ARBA" id="ARBA00022692"/>
    </source>
</evidence>
<evidence type="ECO:0000256" key="11">
    <source>
        <dbReference type="SAM" id="Phobius"/>
    </source>
</evidence>
<keyword evidence="8 11" id="KW-1133">Transmembrane helix</keyword>
<keyword evidence="6 11" id="KW-0812">Transmembrane</keyword>